<sequence>MITLYLRKTDVRFILILFLAFKYHSCEDVINRLFEEINEATLKFNRLGADIAWQYSVDPNDAGLSRRSADYQLERIVWQQRSCDVVEGLHERGALNVTQQRQAHLLCRGPKFTYKEARAMSNLYDELLTIYSNAAVCVPNISNIADGLSHEDTIKHYLLNLNRFNKIEGINFSLKTHKNSSKREEFTCIKGEEEFDKLMKTSKDPAVLKFVWTTWREDMRSMRAPYKKLVDVQNKAARRNGYTNIGESWRDELEVDDLRIFCRRLYQSVKPLYELLHGVVRFYLRQRYGDEVSQRGPIPAHLLGSLWSYNWEPLAELIIPKTIDLDDRIKKLNWTVIDMVKRAEDFYMSLGLPPMTQSFWNKSVMTRANDDERCHGTAADMYRDEDFRLLYCSGTSFEDFSVLHHELGHIQYFMAYQHLPGLFRQANTALHESVGDAVMYGVRTPQHLHRVRLLNDTELFNVNNNDKINRNVLKTTIRMVNISQIYKNKLSTHIDDRVLEDISTDDILILKQALNKLPQIPFSLLIDEYRWRYFEGSLDEDSLNRHFWDMVREFQGVVPPDRRGEEYFDAGAVFHVADNTPYIRYFLSSFLQHQLFESLCRASVRGRRPRWMPAKWDLLRCDIYGSKVAGKILKDLMSRGSSQSWRQILKETIGESNISATSLNTYYRPLYKLLTRLVKKYSIPIGW</sequence>
<feature type="disulfide bond" evidence="10">
    <location>
        <begin position="600"/>
        <end position="621"/>
    </location>
</feature>
<dbReference type="PROSITE" id="PS52011">
    <property type="entry name" value="PEPTIDASE_M2"/>
    <property type="match status" value="1"/>
</dbReference>
<dbReference type="EC" id="3.4.-.-" evidence="13"/>
<accession>A0A8J2R7H2</accession>
<dbReference type="Pfam" id="PF01401">
    <property type="entry name" value="Peptidase_M2"/>
    <property type="match status" value="2"/>
</dbReference>
<evidence type="ECO:0000256" key="10">
    <source>
        <dbReference type="PIRSR" id="PIRSR601548-4"/>
    </source>
</evidence>
<feature type="disulfide bond" evidence="10 12">
    <location>
        <begin position="374"/>
        <end position="392"/>
    </location>
</feature>
<feature type="binding site" evidence="11">
    <location>
        <position position="409"/>
    </location>
    <ligand>
        <name>Zn(2+)</name>
        <dbReference type="ChEBI" id="CHEBI:29105"/>
        <label>2</label>
        <note>catalytic</note>
    </ligand>
</feature>
<evidence type="ECO:0000256" key="4">
    <source>
        <dbReference type="ARBA" id="ARBA00023180"/>
    </source>
</evidence>
<feature type="chain" id="PRO_5035241976" description="Angiotensin-converting enzyme" evidence="14">
    <location>
        <begin position="27"/>
        <end position="687"/>
    </location>
</feature>
<dbReference type="GO" id="GO:0016020">
    <property type="term" value="C:membrane"/>
    <property type="evidence" value="ECO:0007669"/>
    <property type="project" value="InterPro"/>
</dbReference>
<dbReference type="OrthoDB" id="10029630at2759"/>
<evidence type="ECO:0000256" key="14">
    <source>
        <dbReference type="SAM" id="SignalP"/>
    </source>
</evidence>
<evidence type="ECO:0000256" key="6">
    <source>
        <dbReference type="PIRSR" id="PIRSR601548-10"/>
    </source>
</evidence>
<evidence type="ECO:0000256" key="7">
    <source>
        <dbReference type="PIRSR" id="PIRSR601548-11"/>
    </source>
</evidence>
<keyword evidence="2 14" id="KW-0732">Signal</keyword>
<feature type="glycosylation site" description="N-linked (GlcNAc...) asparagine; partial" evidence="6">
    <location>
        <position position="361"/>
    </location>
</feature>
<feature type="binding site" evidence="8">
    <location>
        <position position="584"/>
    </location>
    <ligand>
        <name>chloride</name>
        <dbReference type="ChEBI" id="CHEBI:17996"/>
        <label>1</label>
    </ligand>
</feature>
<keyword evidence="13" id="KW-0378">Hydrolase</keyword>
<keyword evidence="16" id="KW-1185">Reference proteome</keyword>
<evidence type="ECO:0000256" key="2">
    <source>
        <dbReference type="ARBA" id="ARBA00022729"/>
    </source>
</evidence>
<keyword evidence="13" id="KW-0482">Metalloprotease</keyword>
<dbReference type="GO" id="GO:0006508">
    <property type="term" value="P:proteolysis"/>
    <property type="evidence" value="ECO:0007669"/>
    <property type="project" value="UniProtKB-KW"/>
</dbReference>
<feature type="glycosylation site" description="N-linked (GlcNAc...) asparagine; partial" evidence="6">
    <location>
        <position position="657"/>
    </location>
</feature>
<feature type="binding site" evidence="9">
    <location>
        <position position="409"/>
    </location>
    <ligand>
        <name>Zn(2+)</name>
        <dbReference type="ChEBI" id="CHEBI:29105"/>
        <label>1</label>
        <note>catalytic</note>
    </ligand>
</feature>
<gene>
    <name evidence="15" type="ORF">DCHRY22_LOCUS10404</name>
</gene>
<proteinExistence type="inferred from homology"/>
<evidence type="ECO:0000256" key="8">
    <source>
        <dbReference type="PIRSR" id="PIRSR601548-2"/>
    </source>
</evidence>
<dbReference type="PRINTS" id="PR00791">
    <property type="entry name" value="PEPDIPTASEA"/>
</dbReference>
<evidence type="ECO:0000313" key="15">
    <source>
        <dbReference type="EMBL" id="CAG9573340.1"/>
    </source>
</evidence>
<feature type="binding site" evidence="11">
    <location>
        <position position="405"/>
    </location>
    <ligand>
        <name>Zn(2+)</name>
        <dbReference type="ChEBI" id="CHEBI:29105"/>
        <label>2</label>
        <note>catalytic</note>
    </ligand>
</feature>
<dbReference type="GO" id="GO:0046872">
    <property type="term" value="F:metal ion binding"/>
    <property type="evidence" value="ECO:0007669"/>
    <property type="project" value="UniProtKB-KW"/>
</dbReference>
<dbReference type="EMBL" id="CAKASE010000070">
    <property type="protein sequence ID" value="CAG9573340.1"/>
    <property type="molecule type" value="Genomic_DNA"/>
</dbReference>
<feature type="binding site" evidence="9">
    <location>
        <position position="432"/>
    </location>
    <ligand>
        <name>Zn(2+)</name>
        <dbReference type="ChEBI" id="CHEBI:29105"/>
        <label>1</label>
        <note>catalytic</note>
    </ligand>
</feature>
<evidence type="ECO:0000256" key="13">
    <source>
        <dbReference type="RuleBase" id="RU361144"/>
    </source>
</evidence>
<dbReference type="CDD" id="cd06461">
    <property type="entry name" value="M2_ACE"/>
    <property type="match status" value="1"/>
</dbReference>
<organism evidence="15 16">
    <name type="scientific">Danaus chrysippus</name>
    <name type="common">African queen</name>
    <dbReference type="NCBI Taxonomy" id="151541"/>
    <lineage>
        <taxon>Eukaryota</taxon>
        <taxon>Metazoa</taxon>
        <taxon>Ecdysozoa</taxon>
        <taxon>Arthropoda</taxon>
        <taxon>Hexapoda</taxon>
        <taxon>Insecta</taxon>
        <taxon>Pterygota</taxon>
        <taxon>Neoptera</taxon>
        <taxon>Endopterygota</taxon>
        <taxon>Lepidoptera</taxon>
        <taxon>Glossata</taxon>
        <taxon>Ditrysia</taxon>
        <taxon>Papilionoidea</taxon>
        <taxon>Nymphalidae</taxon>
        <taxon>Danainae</taxon>
        <taxon>Danaini</taxon>
        <taxon>Danaina</taxon>
        <taxon>Danaus</taxon>
        <taxon>Anosia</taxon>
    </lineage>
</organism>
<comment type="cofactor">
    <cofactor evidence="13">
        <name>Zn(2+)</name>
        <dbReference type="ChEBI" id="CHEBI:29105"/>
    </cofactor>
    <text evidence="13">Binds 2 Zn(2+) ions per subunit.</text>
</comment>
<keyword evidence="9 13" id="KW-0479">Metal-binding</keyword>
<feature type="active site" description="Proton donor 1" evidence="5">
    <location>
        <position position="575"/>
    </location>
</feature>
<feature type="signal peptide" evidence="14">
    <location>
        <begin position="1"/>
        <end position="26"/>
    </location>
</feature>
<keyword evidence="13" id="KW-0645">Protease</keyword>
<evidence type="ECO:0000256" key="3">
    <source>
        <dbReference type="ARBA" id="ARBA00023157"/>
    </source>
</evidence>
<dbReference type="SUPFAM" id="SSF55486">
    <property type="entry name" value="Metalloproteases ('zincins'), catalytic domain"/>
    <property type="match status" value="1"/>
</dbReference>
<comment type="similarity">
    <text evidence="1 12 13">Belongs to the peptidase M2 family.</text>
</comment>
<dbReference type="GO" id="GO:0008237">
    <property type="term" value="F:metallopeptidase activity"/>
    <property type="evidence" value="ECO:0007669"/>
    <property type="project" value="UniProtKB-KW"/>
</dbReference>
<evidence type="ECO:0000256" key="1">
    <source>
        <dbReference type="ARBA" id="ARBA00008139"/>
    </source>
</evidence>
<feature type="active site" description="Proton acceptor 2" evidence="7">
    <location>
        <position position="406"/>
    </location>
</feature>
<dbReference type="PANTHER" id="PTHR10514:SF27">
    <property type="entry name" value="ANGIOTENSIN-CONVERTING ENZYME"/>
    <property type="match status" value="1"/>
</dbReference>
<feature type="active site" description="Proton donor 2" evidence="7">
    <location>
        <position position="575"/>
    </location>
</feature>
<reference evidence="15" key="1">
    <citation type="submission" date="2021-09" db="EMBL/GenBank/DDBJ databases">
        <authorList>
            <person name="Martin H S."/>
        </authorList>
    </citation>
    <scope>NUCLEOTIDE SEQUENCE</scope>
</reference>
<feature type="binding site" evidence="11">
    <location>
        <position position="432"/>
    </location>
    <ligand>
        <name>Zn(2+)</name>
        <dbReference type="ChEBI" id="CHEBI:29105"/>
        <label>2</label>
        <note>catalytic</note>
    </ligand>
</feature>
<keyword evidence="3 10" id="KW-1015">Disulfide bond</keyword>
<dbReference type="AlphaFoldDB" id="A0A8J2R7H2"/>
<dbReference type="GO" id="GO:0004180">
    <property type="term" value="F:carboxypeptidase activity"/>
    <property type="evidence" value="ECO:0007669"/>
    <property type="project" value="UniProtKB-KW"/>
</dbReference>
<evidence type="ECO:0000313" key="16">
    <source>
        <dbReference type="Proteomes" id="UP000789524"/>
    </source>
</evidence>
<feature type="active site" description="Proton acceptor 1" evidence="5">
    <location>
        <position position="406"/>
    </location>
</feature>
<evidence type="ECO:0000256" key="9">
    <source>
        <dbReference type="PIRSR" id="PIRSR601548-3"/>
    </source>
</evidence>
<dbReference type="PANTHER" id="PTHR10514">
    <property type="entry name" value="ANGIOTENSIN-CONVERTING ENZYME"/>
    <property type="match status" value="1"/>
</dbReference>
<evidence type="ECO:0000256" key="12">
    <source>
        <dbReference type="PROSITE-ProRule" id="PRU01355"/>
    </source>
</evidence>
<dbReference type="Proteomes" id="UP000789524">
    <property type="component" value="Unassembled WGS sequence"/>
</dbReference>
<dbReference type="InterPro" id="IPR001548">
    <property type="entry name" value="Peptidase_M2"/>
</dbReference>
<evidence type="ECO:0000256" key="5">
    <source>
        <dbReference type="PIRSR" id="PIRSR601548-1"/>
    </source>
</evidence>
<keyword evidence="13" id="KW-0121">Carboxypeptidase</keyword>
<feature type="binding site" evidence="9">
    <location>
        <position position="405"/>
    </location>
    <ligand>
        <name>Zn(2+)</name>
        <dbReference type="ChEBI" id="CHEBI:29105"/>
        <label>1</label>
        <note>catalytic</note>
    </ligand>
</feature>
<comment type="caution">
    <text evidence="12">Lacks conserved residue(s) required for the propagation of feature annotation.</text>
</comment>
<evidence type="ECO:0000256" key="11">
    <source>
        <dbReference type="PIRSR" id="PIRSR601548-8"/>
    </source>
</evidence>
<comment type="caution">
    <text evidence="15">The sequence shown here is derived from an EMBL/GenBank/DDBJ whole genome shotgun (WGS) entry which is preliminary data.</text>
</comment>
<dbReference type="GO" id="GO:0008241">
    <property type="term" value="F:peptidyl-dipeptidase activity"/>
    <property type="evidence" value="ECO:0007669"/>
    <property type="project" value="InterPro"/>
</dbReference>
<keyword evidence="9 13" id="KW-0862">Zinc</keyword>
<name>A0A8J2R7H2_9NEOP</name>
<keyword evidence="4 6" id="KW-0325">Glycoprotein</keyword>
<protein>
    <recommendedName>
        <fullName evidence="13">Angiotensin-converting enzyme</fullName>
        <ecNumber evidence="13">3.4.-.-</ecNumber>
    </recommendedName>
</protein>